<gene>
    <name evidence="2" type="ORF">N7469_002204</name>
    <name evidence="3" type="ORF">N7469_002270</name>
</gene>
<name>A0A9W9PC94_PENCI</name>
<dbReference type="EMBL" id="JAPQKT010000002">
    <property type="protein sequence ID" value="KAJ5240613.1"/>
    <property type="molecule type" value="Genomic_DNA"/>
</dbReference>
<dbReference type="AlphaFoldDB" id="A0A9W9PC94"/>
<dbReference type="Proteomes" id="UP001147733">
    <property type="component" value="Unassembled WGS sequence"/>
</dbReference>
<comment type="caution">
    <text evidence="2">The sequence shown here is derived from an EMBL/GenBank/DDBJ whole genome shotgun (WGS) entry which is preliminary data.</text>
</comment>
<sequence length="84" mass="9300">MSNPLLRVVGSTASTTRFLPGSPLLITAPSDIYDSPMTTFQQANLYRSPELPRRVARVGEHSDQRSEGDVTTEDFIRERGLHVG</sequence>
<protein>
    <submittedName>
        <fullName evidence="2">Uncharacterized protein</fullName>
    </submittedName>
</protein>
<feature type="region of interest" description="Disordered" evidence="1">
    <location>
        <begin position="57"/>
        <end position="84"/>
    </location>
</feature>
<accession>A0A9W9PC94</accession>
<proteinExistence type="predicted"/>
<dbReference type="RefSeq" id="XP_056503618.1">
    <property type="nucleotide sequence ID" value="XM_056641124.1"/>
</dbReference>
<evidence type="ECO:0000313" key="3">
    <source>
        <dbReference type="EMBL" id="KAJ5240679.1"/>
    </source>
</evidence>
<evidence type="ECO:0000313" key="4">
    <source>
        <dbReference type="Proteomes" id="UP001147733"/>
    </source>
</evidence>
<reference evidence="2" key="2">
    <citation type="journal article" date="2023" name="IMA Fungus">
        <title>Comparative genomic study of the Penicillium genus elucidates a diverse pangenome and 15 lateral gene transfer events.</title>
        <authorList>
            <person name="Petersen C."/>
            <person name="Sorensen T."/>
            <person name="Nielsen M.R."/>
            <person name="Sondergaard T.E."/>
            <person name="Sorensen J.L."/>
            <person name="Fitzpatrick D.A."/>
            <person name="Frisvad J.C."/>
            <person name="Nielsen K.L."/>
        </authorList>
    </citation>
    <scope>NUCLEOTIDE SEQUENCE</scope>
    <source>
        <strain evidence="2">IBT 23319</strain>
    </source>
</reference>
<evidence type="ECO:0000256" key="1">
    <source>
        <dbReference type="SAM" id="MobiDB-lite"/>
    </source>
</evidence>
<reference evidence="2" key="1">
    <citation type="submission" date="2022-11" db="EMBL/GenBank/DDBJ databases">
        <authorList>
            <person name="Petersen C."/>
        </authorList>
    </citation>
    <scope>NUCLEOTIDE SEQUENCE</scope>
    <source>
        <strain evidence="2">IBT 23319</strain>
    </source>
</reference>
<evidence type="ECO:0000313" key="2">
    <source>
        <dbReference type="EMBL" id="KAJ5240613.1"/>
    </source>
</evidence>
<keyword evidence="4" id="KW-1185">Reference proteome</keyword>
<dbReference type="GeneID" id="81380291"/>
<organism evidence="2 4">
    <name type="scientific">Penicillium citrinum</name>
    <dbReference type="NCBI Taxonomy" id="5077"/>
    <lineage>
        <taxon>Eukaryota</taxon>
        <taxon>Fungi</taxon>
        <taxon>Dikarya</taxon>
        <taxon>Ascomycota</taxon>
        <taxon>Pezizomycotina</taxon>
        <taxon>Eurotiomycetes</taxon>
        <taxon>Eurotiomycetidae</taxon>
        <taxon>Eurotiales</taxon>
        <taxon>Aspergillaceae</taxon>
        <taxon>Penicillium</taxon>
    </lineage>
</organism>
<dbReference type="EMBL" id="JAPQKT010000002">
    <property type="protein sequence ID" value="KAJ5240679.1"/>
    <property type="molecule type" value="Genomic_DNA"/>
</dbReference>